<proteinExistence type="predicted"/>
<dbReference type="AlphaFoldDB" id="A0A7V5RMU9"/>
<dbReference type="GO" id="GO:0006044">
    <property type="term" value="P:N-acetylglucosamine metabolic process"/>
    <property type="evidence" value="ECO:0007669"/>
    <property type="project" value="TreeGrafter"/>
</dbReference>
<dbReference type="Pfam" id="PF00685">
    <property type="entry name" value="Sulfotransfer_1"/>
    <property type="match status" value="1"/>
</dbReference>
<reference evidence="2" key="1">
    <citation type="journal article" date="2020" name="mSystems">
        <title>Genome- and Community-Level Interaction Insights into Carbon Utilization and Element Cycling Functions of Hydrothermarchaeota in Hydrothermal Sediment.</title>
        <authorList>
            <person name="Zhou Z."/>
            <person name="Liu Y."/>
            <person name="Xu W."/>
            <person name="Pan J."/>
            <person name="Luo Z.H."/>
            <person name="Li M."/>
        </authorList>
    </citation>
    <scope>NUCLEOTIDE SEQUENCE [LARGE SCALE GENOMIC DNA]</scope>
    <source>
        <strain evidence="2">HyVt-460</strain>
    </source>
</reference>
<dbReference type="GO" id="GO:0006790">
    <property type="term" value="P:sulfur compound metabolic process"/>
    <property type="evidence" value="ECO:0007669"/>
    <property type="project" value="TreeGrafter"/>
</dbReference>
<feature type="non-terminal residue" evidence="2">
    <location>
        <position position="307"/>
    </location>
</feature>
<dbReference type="Proteomes" id="UP000885771">
    <property type="component" value="Unassembled WGS sequence"/>
</dbReference>
<dbReference type="PANTHER" id="PTHR10704:SF44">
    <property type="entry name" value="LD35051P-RELATED"/>
    <property type="match status" value="1"/>
</dbReference>
<evidence type="ECO:0000259" key="1">
    <source>
        <dbReference type="Pfam" id="PF00685"/>
    </source>
</evidence>
<evidence type="ECO:0000313" key="2">
    <source>
        <dbReference type="EMBL" id="HHM01461.1"/>
    </source>
</evidence>
<dbReference type="PANTHER" id="PTHR10704">
    <property type="entry name" value="CARBOHYDRATE SULFOTRANSFERASE"/>
    <property type="match status" value="1"/>
</dbReference>
<dbReference type="InterPro" id="IPR000863">
    <property type="entry name" value="Sulfotransferase_dom"/>
</dbReference>
<accession>A0A7V5RMU9</accession>
<dbReference type="Gene3D" id="3.40.50.300">
    <property type="entry name" value="P-loop containing nucleotide triphosphate hydrolases"/>
    <property type="match status" value="1"/>
</dbReference>
<dbReference type="GO" id="GO:0001517">
    <property type="term" value="F:N-acetylglucosamine 6-O-sulfotransferase activity"/>
    <property type="evidence" value="ECO:0007669"/>
    <property type="project" value="TreeGrafter"/>
</dbReference>
<organism evidence="2">
    <name type="scientific">Caldithrix abyssi</name>
    <dbReference type="NCBI Taxonomy" id="187145"/>
    <lineage>
        <taxon>Bacteria</taxon>
        <taxon>Pseudomonadati</taxon>
        <taxon>Calditrichota</taxon>
        <taxon>Calditrichia</taxon>
        <taxon>Calditrichales</taxon>
        <taxon>Calditrichaceae</taxon>
        <taxon>Caldithrix</taxon>
    </lineage>
</organism>
<dbReference type="InterPro" id="IPR051135">
    <property type="entry name" value="Gal/GlcNAc/GalNAc_ST"/>
</dbReference>
<feature type="domain" description="Sulfotransferase" evidence="1">
    <location>
        <begin position="9"/>
        <end position="300"/>
    </location>
</feature>
<sequence length="307" mass="36254">METTQYSGLLVSGLVRSGTTWTARMINFSPEMFFVLEPFNVLRDPIHLFKSGTNYPYFPHVDENLFHKIRSGLGLSFTPEELKIFMRESSSPKYHLYHLVRFFVLRQRLKKGLRPVVQDPFAIFMAPWLHEQLGLKPLFLFRHPAAYINSMKRMKWGFNFDWLARQEALMEGILSAFREEIMQLAPREFIPFSIETQALVWNIFTTVMLHYQERHKQWLFRRHEDISLDPLEEFKKIYDELGLEFNPPIIEKIKKFTGAANTAEARAGKMHTLKRDSRSNITLWKKQLERNEIDQIRKLTASVAGEL</sequence>
<dbReference type="InterPro" id="IPR027417">
    <property type="entry name" value="P-loop_NTPase"/>
</dbReference>
<name>A0A7V5RMU9_CALAY</name>
<dbReference type="EMBL" id="DRLI01000022">
    <property type="protein sequence ID" value="HHM01461.1"/>
    <property type="molecule type" value="Genomic_DNA"/>
</dbReference>
<protein>
    <recommendedName>
        <fullName evidence="1">Sulfotransferase domain-containing protein</fullName>
    </recommendedName>
</protein>
<comment type="caution">
    <text evidence="2">The sequence shown here is derived from an EMBL/GenBank/DDBJ whole genome shotgun (WGS) entry which is preliminary data.</text>
</comment>
<gene>
    <name evidence="2" type="ORF">ENJ15_00495</name>
</gene>
<dbReference type="SUPFAM" id="SSF52540">
    <property type="entry name" value="P-loop containing nucleoside triphosphate hydrolases"/>
    <property type="match status" value="1"/>
</dbReference>